<proteinExistence type="predicted"/>
<sequence>MLRYYRVFNVDQCEGIEAPIDENVETIDFQPIEEAEKIAKGYKRAPKIGHGEARAYYQPASDKINMPKPETFHSEEEYYSTLYHEMTHSTGHEARLNRKTLTDLCPFGSSNYRKEEPIAEMGAAFLCGHAATDSRC</sequence>
<name>A0A3B1CTC3_9ZZZZ</name>
<evidence type="ECO:0000313" key="2">
    <source>
        <dbReference type="EMBL" id="VAX33259.1"/>
    </source>
</evidence>
<evidence type="ECO:0000259" key="1">
    <source>
        <dbReference type="Pfam" id="PF18818"/>
    </source>
</evidence>
<organism evidence="2">
    <name type="scientific">hydrothermal vent metagenome</name>
    <dbReference type="NCBI Taxonomy" id="652676"/>
    <lineage>
        <taxon>unclassified sequences</taxon>
        <taxon>metagenomes</taxon>
        <taxon>ecological metagenomes</taxon>
    </lineage>
</organism>
<dbReference type="Pfam" id="PF18818">
    <property type="entry name" value="MPTase-PolyVal"/>
    <property type="match status" value="1"/>
</dbReference>
<dbReference type="EMBL" id="UOGF01000104">
    <property type="protein sequence ID" value="VAX33259.1"/>
    <property type="molecule type" value="Genomic_DNA"/>
</dbReference>
<feature type="domain" description="Polyvalent protein metallopeptidase" evidence="1">
    <location>
        <begin position="45"/>
        <end position="130"/>
    </location>
</feature>
<dbReference type="AlphaFoldDB" id="A0A3B1CTC3"/>
<reference evidence="2" key="1">
    <citation type="submission" date="2018-06" db="EMBL/GenBank/DDBJ databases">
        <authorList>
            <person name="Zhirakovskaya E."/>
        </authorList>
    </citation>
    <scope>NUCLEOTIDE SEQUENCE</scope>
</reference>
<gene>
    <name evidence="2" type="ORF">MNBD_NITROSPIRAE01-853</name>
</gene>
<accession>A0A3B1CTC3</accession>
<protein>
    <recommendedName>
        <fullName evidence="1">Polyvalent protein metallopeptidase domain-containing protein</fullName>
    </recommendedName>
</protein>
<dbReference type="InterPro" id="IPR041459">
    <property type="entry name" value="MPTase-PolyVal"/>
</dbReference>